<dbReference type="AlphaFoldDB" id="A0A561DWW3"/>
<evidence type="ECO:0000256" key="1">
    <source>
        <dbReference type="SAM" id="MobiDB-lite"/>
    </source>
</evidence>
<protein>
    <submittedName>
        <fullName evidence="5">Lysophospholipase L1-like esterase</fullName>
    </submittedName>
</protein>
<evidence type="ECO:0000313" key="6">
    <source>
        <dbReference type="Proteomes" id="UP000318297"/>
    </source>
</evidence>
<dbReference type="InterPro" id="IPR013830">
    <property type="entry name" value="SGNH_hydro"/>
</dbReference>
<keyword evidence="2" id="KW-0472">Membrane</keyword>
<dbReference type="InterPro" id="IPR051532">
    <property type="entry name" value="Ester_Hydrolysis_Enzymes"/>
</dbReference>
<comment type="caution">
    <text evidence="5">The sequence shown here is derived from an EMBL/GenBank/DDBJ whole genome shotgun (WGS) entry which is preliminary data.</text>
</comment>
<dbReference type="PANTHER" id="PTHR30383">
    <property type="entry name" value="THIOESTERASE 1/PROTEASE 1/LYSOPHOSPHOLIPASE L1"/>
    <property type="match status" value="1"/>
</dbReference>
<sequence>MSARVVRSLSAMALAAGSLGAVGVIATSQPASAATGSYYLALGDSLGAGYQPGLGDNKTGGYVGAVLAHLKQTDPSVELNNLSCSGETTGTMLNGGICTYPQGNQLAAGVAFAKAHKNELSLITIDIGANDIDSCATTTGVDFTCLAKGLATVNTQLPQILGQLRAAAPNARLVVVNYYNPFLAAWLTGTSGQTLAKTSVTLADTFDGEIASAAAGVKAPVADVQTAFSSSDFTPTVTVKPYGSLPLNVARICQWTWMCSKDNIHANDAGYAVMGKAVIAAIPAAPPTSSPSSSPSASTTTATGVSSSPVSGPPVVTDGPASGGNESVLVGAGAAAIAVSALGGAAAMRIRRRRDGGRS</sequence>
<keyword evidence="2" id="KW-1133">Transmembrane helix</keyword>
<dbReference type="GO" id="GO:0004622">
    <property type="term" value="F:phosphatidylcholine lysophospholipase activity"/>
    <property type="evidence" value="ECO:0007669"/>
    <property type="project" value="TreeGrafter"/>
</dbReference>
<feature type="domain" description="SGNH hydrolase-type esterase" evidence="4">
    <location>
        <begin position="41"/>
        <end position="273"/>
    </location>
</feature>
<reference evidence="5 6" key="1">
    <citation type="submission" date="2019-06" db="EMBL/GenBank/DDBJ databases">
        <title>Sequencing the genomes of 1000 actinobacteria strains.</title>
        <authorList>
            <person name="Klenk H.-P."/>
        </authorList>
    </citation>
    <scope>NUCLEOTIDE SEQUENCE [LARGE SCALE GENOMIC DNA]</scope>
    <source>
        <strain evidence="5 6">DSM 19560</strain>
    </source>
</reference>
<proteinExistence type="predicted"/>
<evidence type="ECO:0000256" key="3">
    <source>
        <dbReference type="SAM" id="SignalP"/>
    </source>
</evidence>
<feature type="transmembrane region" description="Helical" evidence="2">
    <location>
        <begin position="328"/>
        <end position="348"/>
    </location>
</feature>
<accession>A0A561DWW3</accession>
<keyword evidence="2" id="KW-0812">Transmembrane</keyword>
<organism evidence="5 6">
    <name type="scientific">Rudaeicoccus suwonensis</name>
    <dbReference type="NCBI Taxonomy" id="657409"/>
    <lineage>
        <taxon>Bacteria</taxon>
        <taxon>Bacillati</taxon>
        <taxon>Actinomycetota</taxon>
        <taxon>Actinomycetes</taxon>
        <taxon>Micrococcales</taxon>
        <taxon>Dermacoccaceae</taxon>
        <taxon>Rudaeicoccus</taxon>
    </lineage>
</organism>
<keyword evidence="3" id="KW-0732">Signal</keyword>
<feature type="signal peptide" evidence="3">
    <location>
        <begin position="1"/>
        <end position="33"/>
    </location>
</feature>
<dbReference type="PANTHER" id="PTHR30383:SF5">
    <property type="entry name" value="SGNH HYDROLASE-TYPE ESTERASE DOMAIN-CONTAINING PROTEIN"/>
    <property type="match status" value="1"/>
</dbReference>
<evidence type="ECO:0000313" key="5">
    <source>
        <dbReference type="EMBL" id="TWE07859.1"/>
    </source>
</evidence>
<feature type="compositionally biased region" description="Low complexity" evidence="1">
    <location>
        <begin position="290"/>
        <end position="317"/>
    </location>
</feature>
<feature type="chain" id="PRO_5021760365" evidence="3">
    <location>
        <begin position="34"/>
        <end position="359"/>
    </location>
</feature>
<evidence type="ECO:0000256" key="2">
    <source>
        <dbReference type="SAM" id="Phobius"/>
    </source>
</evidence>
<feature type="region of interest" description="Disordered" evidence="1">
    <location>
        <begin position="285"/>
        <end position="324"/>
    </location>
</feature>
<dbReference type="RefSeq" id="WP_145230285.1">
    <property type="nucleotide sequence ID" value="NZ_VIVQ01000004.1"/>
</dbReference>
<dbReference type="InterPro" id="IPR036514">
    <property type="entry name" value="SGNH_hydro_sf"/>
</dbReference>
<dbReference type="Gene3D" id="3.40.50.1110">
    <property type="entry name" value="SGNH hydrolase"/>
    <property type="match status" value="1"/>
</dbReference>
<dbReference type="EMBL" id="VIVQ01000004">
    <property type="protein sequence ID" value="TWE07859.1"/>
    <property type="molecule type" value="Genomic_DNA"/>
</dbReference>
<dbReference type="CDD" id="cd00229">
    <property type="entry name" value="SGNH_hydrolase"/>
    <property type="match status" value="1"/>
</dbReference>
<evidence type="ECO:0000259" key="4">
    <source>
        <dbReference type="Pfam" id="PF13472"/>
    </source>
</evidence>
<dbReference type="Pfam" id="PF13472">
    <property type="entry name" value="Lipase_GDSL_2"/>
    <property type="match status" value="1"/>
</dbReference>
<dbReference type="SUPFAM" id="SSF52266">
    <property type="entry name" value="SGNH hydrolase"/>
    <property type="match status" value="1"/>
</dbReference>
<name>A0A561DWW3_9MICO</name>
<dbReference type="Proteomes" id="UP000318297">
    <property type="component" value="Unassembled WGS sequence"/>
</dbReference>
<dbReference type="OrthoDB" id="154486at2"/>
<keyword evidence="6" id="KW-1185">Reference proteome</keyword>
<gene>
    <name evidence="5" type="ORF">BKA23_3226</name>
</gene>